<dbReference type="AlphaFoldDB" id="A0A134A6M6"/>
<dbReference type="STRING" id="157687.HMPREF3180_01602"/>
<evidence type="ECO:0000313" key="1">
    <source>
        <dbReference type="EMBL" id="KXB63342.1"/>
    </source>
</evidence>
<proteinExistence type="predicted"/>
<sequence length="64" mass="7386">MGLTEGEEMEKRDLNISFYKAGNGTATRLTVPITWLRKLGVTPEDRTVELFFDEENNQLILKKK</sequence>
<reference evidence="2" key="1">
    <citation type="submission" date="2016-01" db="EMBL/GenBank/DDBJ databases">
        <authorList>
            <person name="Mitreva M."/>
            <person name="Pepin K.H."/>
            <person name="Mihindukulasuriya K.A."/>
            <person name="Fulton R."/>
            <person name="Fronick C."/>
            <person name="O'Laughlin M."/>
            <person name="Miner T."/>
            <person name="Herter B."/>
            <person name="Rosa B.A."/>
            <person name="Cordes M."/>
            <person name="Tomlinson C."/>
            <person name="Wollam A."/>
            <person name="Palsikar V.B."/>
            <person name="Mardis E.R."/>
            <person name="Wilson R.K."/>
        </authorList>
    </citation>
    <scope>NUCLEOTIDE SEQUENCE [LARGE SCALE GENOMIC DNA]</scope>
    <source>
        <strain evidence="2">KA00185</strain>
    </source>
</reference>
<dbReference type="Proteomes" id="UP000070483">
    <property type="component" value="Unassembled WGS sequence"/>
</dbReference>
<evidence type="ECO:0000313" key="2">
    <source>
        <dbReference type="Proteomes" id="UP000070483"/>
    </source>
</evidence>
<keyword evidence="2" id="KW-1185">Reference proteome</keyword>
<comment type="caution">
    <text evidence="1">The sequence shown here is derived from an EMBL/GenBank/DDBJ whole genome shotgun (WGS) entry which is preliminary data.</text>
</comment>
<dbReference type="EMBL" id="LSDD01000113">
    <property type="protein sequence ID" value="KXB63342.1"/>
    <property type="molecule type" value="Genomic_DNA"/>
</dbReference>
<dbReference type="PATRIC" id="fig|157687.3.peg.1593"/>
<accession>A0A134A6M6</accession>
<name>A0A134A6M6_9FUSO</name>
<gene>
    <name evidence="1" type="ORF">HMPREF3180_01602</name>
</gene>
<evidence type="ECO:0008006" key="3">
    <source>
        <dbReference type="Google" id="ProtNLM"/>
    </source>
</evidence>
<protein>
    <recommendedName>
        <fullName evidence="3">SpoVT-AbrB domain-containing protein</fullName>
    </recommendedName>
</protein>
<organism evidence="1 2">
    <name type="scientific">Leptotrichia wadei</name>
    <dbReference type="NCBI Taxonomy" id="157687"/>
    <lineage>
        <taxon>Bacteria</taxon>
        <taxon>Fusobacteriati</taxon>
        <taxon>Fusobacteriota</taxon>
        <taxon>Fusobacteriia</taxon>
        <taxon>Fusobacteriales</taxon>
        <taxon>Leptotrichiaceae</taxon>
        <taxon>Leptotrichia</taxon>
    </lineage>
</organism>